<feature type="transmembrane region" description="Helical" evidence="7">
    <location>
        <begin position="131"/>
        <end position="154"/>
    </location>
</feature>
<dbReference type="PROSITE" id="PS50850">
    <property type="entry name" value="MFS"/>
    <property type="match status" value="1"/>
</dbReference>
<dbReference type="InterPro" id="IPR011701">
    <property type="entry name" value="MFS"/>
</dbReference>
<evidence type="ECO:0000256" key="2">
    <source>
        <dbReference type="ARBA" id="ARBA00022448"/>
    </source>
</evidence>
<comment type="subcellular location">
    <subcellularLocation>
        <location evidence="1">Cell membrane</location>
        <topology evidence="1">Multi-pass membrane protein</topology>
    </subcellularLocation>
</comment>
<feature type="transmembrane region" description="Helical" evidence="7">
    <location>
        <begin position="366"/>
        <end position="386"/>
    </location>
</feature>
<dbReference type="InterPro" id="IPR036259">
    <property type="entry name" value="MFS_trans_sf"/>
</dbReference>
<evidence type="ECO:0000256" key="5">
    <source>
        <dbReference type="ARBA" id="ARBA00022989"/>
    </source>
</evidence>
<dbReference type="InterPro" id="IPR050171">
    <property type="entry name" value="MFS_Transporters"/>
</dbReference>
<dbReference type="PANTHER" id="PTHR23517">
    <property type="entry name" value="RESISTANCE PROTEIN MDTM, PUTATIVE-RELATED-RELATED"/>
    <property type="match status" value="1"/>
</dbReference>
<dbReference type="InterPro" id="IPR020846">
    <property type="entry name" value="MFS_dom"/>
</dbReference>
<keyword evidence="5 7" id="KW-1133">Transmembrane helix</keyword>
<evidence type="ECO:0000313" key="9">
    <source>
        <dbReference type="EMBL" id="SEG34456.1"/>
    </source>
</evidence>
<evidence type="ECO:0000256" key="1">
    <source>
        <dbReference type="ARBA" id="ARBA00004651"/>
    </source>
</evidence>
<evidence type="ECO:0000256" key="4">
    <source>
        <dbReference type="ARBA" id="ARBA00022692"/>
    </source>
</evidence>
<dbReference type="Gene3D" id="1.20.1250.20">
    <property type="entry name" value="MFS general substrate transporter like domains"/>
    <property type="match status" value="2"/>
</dbReference>
<dbReference type="EMBL" id="FNVQ01000001">
    <property type="protein sequence ID" value="SEG34456.1"/>
    <property type="molecule type" value="Genomic_DNA"/>
</dbReference>
<feature type="transmembrane region" description="Helical" evidence="7">
    <location>
        <begin position="76"/>
        <end position="96"/>
    </location>
</feature>
<reference evidence="9 10" key="1">
    <citation type="submission" date="2016-10" db="EMBL/GenBank/DDBJ databases">
        <authorList>
            <person name="de Groot N.N."/>
        </authorList>
    </citation>
    <scope>NUCLEOTIDE SEQUENCE [LARGE SCALE GENOMIC DNA]</scope>
    <source>
        <strain evidence="9 10">DSM 22012</strain>
    </source>
</reference>
<gene>
    <name evidence="9" type="ORF">SAMN05444390_1012124</name>
</gene>
<evidence type="ECO:0000256" key="6">
    <source>
        <dbReference type="ARBA" id="ARBA00023136"/>
    </source>
</evidence>
<feature type="transmembrane region" description="Helical" evidence="7">
    <location>
        <begin position="51"/>
        <end position="69"/>
    </location>
</feature>
<evidence type="ECO:0000313" key="10">
    <source>
        <dbReference type="Proteomes" id="UP000236745"/>
    </source>
</evidence>
<feature type="transmembrane region" description="Helical" evidence="7">
    <location>
        <begin position="280"/>
        <end position="296"/>
    </location>
</feature>
<protein>
    <submittedName>
        <fullName evidence="9">Predicted arabinose efflux permease, MFS family</fullName>
    </submittedName>
</protein>
<keyword evidence="2" id="KW-0813">Transport</keyword>
<dbReference type="SUPFAM" id="SSF103473">
    <property type="entry name" value="MFS general substrate transporter"/>
    <property type="match status" value="1"/>
</dbReference>
<dbReference type="GO" id="GO:0005886">
    <property type="term" value="C:plasma membrane"/>
    <property type="evidence" value="ECO:0007669"/>
    <property type="project" value="UniProtKB-SubCell"/>
</dbReference>
<keyword evidence="10" id="KW-1185">Reference proteome</keyword>
<accession>A0A1H5ZGD6</accession>
<dbReference type="GO" id="GO:0022857">
    <property type="term" value="F:transmembrane transporter activity"/>
    <property type="evidence" value="ECO:0007669"/>
    <property type="project" value="InterPro"/>
</dbReference>
<feature type="transmembrane region" description="Helical" evidence="7">
    <location>
        <begin position="338"/>
        <end position="360"/>
    </location>
</feature>
<feature type="domain" description="Major facilitator superfamily (MFS) profile" evidence="8">
    <location>
        <begin position="1"/>
        <end position="395"/>
    </location>
</feature>
<feature type="transmembrane region" description="Helical" evidence="7">
    <location>
        <begin position="302"/>
        <end position="326"/>
    </location>
</feature>
<organism evidence="9 10">
    <name type="scientific">Marinobacterium lutimaris</name>
    <dbReference type="NCBI Taxonomy" id="568106"/>
    <lineage>
        <taxon>Bacteria</taxon>
        <taxon>Pseudomonadati</taxon>
        <taxon>Pseudomonadota</taxon>
        <taxon>Gammaproteobacteria</taxon>
        <taxon>Oceanospirillales</taxon>
        <taxon>Oceanospirillaceae</taxon>
        <taxon>Marinobacterium</taxon>
    </lineage>
</organism>
<evidence type="ECO:0000256" key="3">
    <source>
        <dbReference type="ARBA" id="ARBA00022475"/>
    </source>
</evidence>
<feature type="transmembrane region" description="Helical" evidence="7">
    <location>
        <begin position="247"/>
        <end position="268"/>
    </location>
</feature>
<dbReference type="Pfam" id="PF07690">
    <property type="entry name" value="MFS_1"/>
    <property type="match status" value="1"/>
</dbReference>
<dbReference type="AlphaFoldDB" id="A0A1H5ZGD6"/>
<feature type="transmembrane region" description="Helical" evidence="7">
    <location>
        <begin position="166"/>
        <end position="184"/>
    </location>
</feature>
<dbReference type="Proteomes" id="UP000236745">
    <property type="component" value="Unassembled WGS sequence"/>
</dbReference>
<sequence>MELKRFGRKGAFATASLSLIATYAASATPIPLYGLYRSADGLSYTDLSLSAVVYFVGAVSSLLFFGRLSNHFGRRLSALLTLVLMAGAAFSFLNVHSATPLLIGRFLQGVSCGLASTALAAWVVDTAPEKPAWLAPAVLSCGPMSGLTLGGILSGTLVDYGSEPRLLPYMVILAVLAICVLLCFNSMETVTRKPGALSSLKPQLGLPPSARRAFRIGVFIFVPTWALGGFFQAFGPAMAMEQLHSSSALAAALVFASIMAPSPIGASLAGRVSVANAQRIGMVTFVLAIGALIFTLKNGLLVPFLVASVCAGIAQGAVLSSSINSIVAKVTLEERANVLGLIYATSYTGAAIPTLIAGQFSESYSLVQVVSAYGVMAAVGCLAILVSVRTATKAQAEAS</sequence>
<keyword evidence="4 7" id="KW-0812">Transmembrane</keyword>
<keyword evidence="3" id="KW-1003">Cell membrane</keyword>
<feature type="transmembrane region" description="Helical" evidence="7">
    <location>
        <begin position="213"/>
        <end position="235"/>
    </location>
</feature>
<evidence type="ECO:0000259" key="8">
    <source>
        <dbReference type="PROSITE" id="PS50850"/>
    </source>
</evidence>
<feature type="transmembrane region" description="Helical" evidence="7">
    <location>
        <begin position="102"/>
        <end position="124"/>
    </location>
</feature>
<name>A0A1H5ZGD6_9GAMM</name>
<evidence type="ECO:0000256" key="7">
    <source>
        <dbReference type="SAM" id="Phobius"/>
    </source>
</evidence>
<dbReference type="PANTHER" id="PTHR23517:SF13">
    <property type="entry name" value="MAJOR FACILITATOR SUPERFAMILY MFS_1"/>
    <property type="match status" value="1"/>
</dbReference>
<keyword evidence="6 7" id="KW-0472">Membrane</keyword>
<proteinExistence type="predicted"/>